<dbReference type="EMBL" id="PFSJ01000004">
    <property type="protein sequence ID" value="PJC24000.1"/>
    <property type="molecule type" value="Genomic_DNA"/>
</dbReference>
<reference evidence="2" key="1">
    <citation type="submission" date="2017-09" db="EMBL/GenBank/DDBJ databases">
        <title>Depth-based differentiation of microbial function through sediment-hosted aquifers and enrichment of novel symbionts in the deep terrestrial subsurface.</title>
        <authorList>
            <person name="Probst A.J."/>
            <person name="Ladd B."/>
            <person name="Jarett J.K."/>
            <person name="Geller-Mcgrath D.E."/>
            <person name="Sieber C.M.K."/>
            <person name="Emerson J.B."/>
            <person name="Anantharaman K."/>
            <person name="Thomas B.C."/>
            <person name="Malmstrom R."/>
            <person name="Stieglmeier M."/>
            <person name="Klingl A."/>
            <person name="Woyke T."/>
            <person name="Ryan C.M."/>
            <person name="Banfield J.F."/>
        </authorList>
    </citation>
    <scope>NUCLEOTIDE SEQUENCE [LARGE SCALE GENOMIC DNA]</scope>
</reference>
<name>A0A2M8EMN9_UNCKA</name>
<gene>
    <name evidence="1" type="ORF">CO058_00405</name>
</gene>
<organism evidence="1 2">
    <name type="scientific">candidate division WWE3 bacterium CG_4_9_14_0_2_um_filter_35_11</name>
    <dbReference type="NCBI Taxonomy" id="1975077"/>
    <lineage>
        <taxon>Bacteria</taxon>
        <taxon>Katanobacteria</taxon>
    </lineage>
</organism>
<protein>
    <submittedName>
        <fullName evidence="1">Uncharacterized protein</fullName>
    </submittedName>
</protein>
<accession>A0A2M8EMN9</accession>
<comment type="caution">
    <text evidence="1">The sequence shown here is derived from an EMBL/GenBank/DDBJ whole genome shotgun (WGS) entry which is preliminary data.</text>
</comment>
<proteinExistence type="predicted"/>
<dbReference type="AlphaFoldDB" id="A0A2M8EMN9"/>
<dbReference type="Proteomes" id="UP000229756">
    <property type="component" value="Unassembled WGS sequence"/>
</dbReference>
<evidence type="ECO:0000313" key="1">
    <source>
        <dbReference type="EMBL" id="PJC24000.1"/>
    </source>
</evidence>
<evidence type="ECO:0000313" key="2">
    <source>
        <dbReference type="Proteomes" id="UP000229756"/>
    </source>
</evidence>
<sequence length="70" mass="8066">MPKTKILKEKCTTGMILNKDVGRRLGFSRINLAVNQRNHAINELRKSQTNDMGVFVLCSMRYVDSFFLLC</sequence>